<gene>
    <name evidence="8" type="ORF">MTR67_009786</name>
</gene>
<dbReference type="PRINTS" id="PR00364">
    <property type="entry name" value="DISEASERSIST"/>
</dbReference>
<dbReference type="InterPro" id="IPR027417">
    <property type="entry name" value="P-loop_NTPase"/>
</dbReference>
<dbReference type="GO" id="GO:0006952">
    <property type="term" value="P:defense response"/>
    <property type="evidence" value="ECO:0007669"/>
    <property type="project" value="UniProtKB-KW"/>
</dbReference>
<evidence type="ECO:0000256" key="3">
    <source>
        <dbReference type="ARBA" id="ARBA00022741"/>
    </source>
</evidence>
<feature type="domain" description="NB-ARC" evidence="6">
    <location>
        <begin position="4"/>
        <end position="110"/>
    </location>
</feature>
<dbReference type="InterPro" id="IPR050905">
    <property type="entry name" value="Plant_NBS-LRR"/>
</dbReference>
<evidence type="ECO:0000259" key="7">
    <source>
        <dbReference type="Pfam" id="PF23559"/>
    </source>
</evidence>
<accession>A0AAF0TES0</accession>
<dbReference type="Gene3D" id="1.10.8.430">
    <property type="entry name" value="Helical domain of apoptotic protease-activating factors"/>
    <property type="match status" value="1"/>
</dbReference>
<keyword evidence="2" id="KW-0433">Leucine-rich repeat</keyword>
<dbReference type="InterPro" id="IPR058922">
    <property type="entry name" value="WHD_DRP"/>
</dbReference>
<comment type="similarity">
    <text evidence="1">Belongs to the disease resistance NB-LRR family.</text>
</comment>
<evidence type="ECO:0000259" key="6">
    <source>
        <dbReference type="Pfam" id="PF00931"/>
    </source>
</evidence>
<dbReference type="GO" id="GO:0005524">
    <property type="term" value="F:ATP binding"/>
    <property type="evidence" value="ECO:0007669"/>
    <property type="project" value="UniProtKB-KW"/>
</dbReference>
<dbReference type="InterPro" id="IPR032675">
    <property type="entry name" value="LRR_dom_sf"/>
</dbReference>
<organism evidence="8 9">
    <name type="scientific">Solanum verrucosum</name>
    <dbReference type="NCBI Taxonomy" id="315347"/>
    <lineage>
        <taxon>Eukaryota</taxon>
        <taxon>Viridiplantae</taxon>
        <taxon>Streptophyta</taxon>
        <taxon>Embryophyta</taxon>
        <taxon>Tracheophyta</taxon>
        <taxon>Spermatophyta</taxon>
        <taxon>Magnoliopsida</taxon>
        <taxon>eudicotyledons</taxon>
        <taxon>Gunneridae</taxon>
        <taxon>Pentapetalae</taxon>
        <taxon>asterids</taxon>
        <taxon>lamiids</taxon>
        <taxon>Solanales</taxon>
        <taxon>Solanaceae</taxon>
        <taxon>Solanoideae</taxon>
        <taxon>Solaneae</taxon>
        <taxon>Solanum</taxon>
    </lineage>
</organism>
<evidence type="ECO:0000256" key="4">
    <source>
        <dbReference type="ARBA" id="ARBA00022821"/>
    </source>
</evidence>
<evidence type="ECO:0000256" key="5">
    <source>
        <dbReference type="ARBA" id="ARBA00022840"/>
    </source>
</evidence>
<keyword evidence="3" id="KW-0547">Nucleotide-binding</keyword>
<dbReference type="Gene3D" id="3.80.10.10">
    <property type="entry name" value="Ribonuclease Inhibitor"/>
    <property type="match status" value="2"/>
</dbReference>
<dbReference type="SUPFAM" id="SSF52540">
    <property type="entry name" value="P-loop containing nucleoside triphosphate hydrolases"/>
    <property type="match status" value="1"/>
</dbReference>
<dbReference type="InterPro" id="IPR042197">
    <property type="entry name" value="Apaf_helical"/>
</dbReference>
<keyword evidence="9" id="KW-1185">Reference proteome</keyword>
<sequence>MGYSAKTAQAQIVSRLNLKVDKEESAESIGSKIYQRLKQEESFLLILDDVWKAINLDHIGVPKPEDPARSKVIITSRSLDVCKQMKTDIEMKVYTLDEDESWQLFVKNAGDVANIEQIQPFANEIARECDGLPLAITVIGTSMRGKPRVELWEDALKSLRMSEPHNKDVKDKVYKVIKWSFDSLESPDIELSSEQRSKHVNKRRGDIRSCFLYCSLYPATMSTDDLIHCWWAEGFLGEHDTYEEAYNRGITMIESLKDVSLLETHVFDFVKMHDVIRDVAIWLANSFGDEHNSVTQAGIGLTEIFLIKVSASVKRISFISNKIQCLPDNFTECPETTTLLLQDNDRLSKIPDEFFLSFPALRVVNLSKTEGMDKLTNLRLLNLPVGDLNESISQGFFLKLPSIEMLKMDSEMMPHQYNLKMNYNVLIELWPGKEGVTVVEPTSFDEISSLHNLTSLFIRLDSSSICNRDHTWMKRLKRFHIIVGNTTAQVRQNKSRRKISVSRCEIFSNGELSGMLQFASHLYLEKCMGLRKVIVNKNSFNGLKSICIHKCSCYFTPVEEGSGQFDPLPNLEYLSLEYVHNLKSVSDFSQFLGLRLTKLRQLVVYICHSLTCLFNVGDAFALPKHLEEITSIYCNQLVELLRNVGALGEPQSMLEHLEELTLQGPNQIRKLPLSIQTSNNIKLIKGTTEWWSQLEWDDDNFKSNLDHRFTAFKENLSGNTKEGTYWFNDPESPPCQIS</sequence>
<dbReference type="PANTHER" id="PTHR33463">
    <property type="entry name" value="NB-ARC DOMAIN-CONTAINING PROTEIN-RELATED"/>
    <property type="match status" value="1"/>
</dbReference>
<dbReference type="PANTHER" id="PTHR33463:SF218">
    <property type="entry name" value="DISEASE RESISTANCE PROTEIN RPS2-LIKE"/>
    <property type="match status" value="1"/>
</dbReference>
<dbReference type="Gene3D" id="3.40.50.300">
    <property type="entry name" value="P-loop containing nucleotide triphosphate hydrolases"/>
    <property type="match status" value="1"/>
</dbReference>
<keyword evidence="5" id="KW-0067">ATP-binding</keyword>
<name>A0AAF0TES0_SOLVR</name>
<dbReference type="AlphaFoldDB" id="A0AAF0TES0"/>
<evidence type="ECO:0000256" key="1">
    <source>
        <dbReference type="ARBA" id="ARBA00008894"/>
    </source>
</evidence>
<dbReference type="Pfam" id="PF23559">
    <property type="entry name" value="WHD_DRP"/>
    <property type="match status" value="1"/>
</dbReference>
<evidence type="ECO:0000313" key="9">
    <source>
        <dbReference type="Proteomes" id="UP001234989"/>
    </source>
</evidence>
<keyword evidence="4" id="KW-0611">Plant defense</keyword>
<dbReference type="EMBL" id="CP133613">
    <property type="protein sequence ID" value="WMV16401.1"/>
    <property type="molecule type" value="Genomic_DNA"/>
</dbReference>
<protein>
    <recommendedName>
        <fullName evidence="10">NB-ARC domain-containing protein</fullName>
    </recommendedName>
</protein>
<feature type="domain" description="Disease resistance protein winged helix" evidence="7">
    <location>
        <begin position="221"/>
        <end position="280"/>
    </location>
</feature>
<proteinExistence type="inferred from homology"/>
<dbReference type="Proteomes" id="UP001234989">
    <property type="component" value="Chromosome 2"/>
</dbReference>
<evidence type="ECO:0000313" key="8">
    <source>
        <dbReference type="EMBL" id="WMV16401.1"/>
    </source>
</evidence>
<dbReference type="GO" id="GO:0043531">
    <property type="term" value="F:ADP binding"/>
    <property type="evidence" value="ECO:0007669"/>
    <property type="project" value="InterPro"/>
</dbReference>
<reference evidence="8" key="1">
    <citation type="submission" date="2023-08" db="EMBL/GenBank/DDBJ databases">
        <title>A de novo genome assembly of Solanum verrucosum Schlechtendal, a Mexican diploid species geographically isolated from the other diploid A-genome species in potato relatives.</title>
        <authorList>
            <person name="Hosaka K."/>
        </authorList>
    </citation>
    <scope>NUCLEOTIDE SEQUENCE</scope>
    <source>
        <tissue evidence="8">Young leaves</tissue>
    </source>
</reference>
<dbReference type="Pfam" id="PF00931">
    <property type="entry name" value="NB-ARC"/>
    <property type="match status" value="1"/>
</dbReference>
<evidence type="ECO:0000256" key="2">
    <source>
        <dbReference type="ARBA" id="ARBA00022614"/>
    </source>
</evidence>
<dbReference type="FunFam" id="1.10.8.430:FF:000003">
    <property type="entry name" value="Probable disease resistance protein At5g66910"/>
    <property type="match status" value="1"/>
</dbReference>
<dbReference type="InterPro" id="IPR002182">
    <property type="entry name" value="NB-ARC"/>
</dbReference>
<evidence type="ECO:0008006" key="10">
    <source>
        <dbReference type="Google" id="ProtNLM"/>
    </source>
</evidence>
<dbReference type="SUPFAM" id="SSF52058">
    <property type="entry name" value="L domain-like"/>
    <property type="match status" value="1"/>
</dbReference>